<proteinExistence type="predicted"/>
<name>A0A6C0E7W0_9ZZZZ</name>
<reference evidence="1" key="1">
    <citation type="journal article" date="2020" name="Nature">
        <title>Giant virus diversity and host interactions through global metagenomics.</title>
        <authorList>
            <person name="Schulz F."/>
            <person name="Roux S."/>
            <person name="Paez-Espino D."/>
            <person name="Jungbluth S."/>
            <person name="Walsh D.A."/>
            <person name="Denef V.J."/>
            <person name="McMahon K.D."/>
            <person name="Konstantinidis K.T."/>
            <person name="Eloe-Fadrosh E.A."/>
            <person name="Kyrpides N.C."/>
            <person name="Woyke T."/>
        </authorList>
    </citation>
    <scope>NUCLEOTIDE SEQUENCE</scope>
    <source>
        <strain evidence="1">GVMAG-M-3300023179-150</strain>
    </source>
</reference>
<protein>
    <submittedName>
        <fullName evidence="1">Uncharacterized protein</fullName>
    </submittedName>
</protein>
<evidence type="ECO:0000313" key="1">
    <source>
        <dbReference type="EMBL" id="QHT25256.1"/>
    </source>
</evidence>
<sequence length="175" mass="20200">MIESNTDINSTHMEFKGDKKQETVWIVASKKNHRAFTFINNNSNSVVAFWKSRNGSPEKDIPVFLQELRDKSLKDGSLLVLVSFGYTFEGLEGNTKEENQLGISLEGFKKVLLKDYFVEVTGYKRDQDTKLSRMDMAKYLEINPNTYEPNCPKATPEETCRLYQAIYEKLSTYKN</sequence>
<accession>A0A6C0E7W0</accession>
<organism evidence="1">
    <name type="scientific">viral metagenome</name>
    <dbReference type="NCBI Taxonomy" id="1070528"/>
    <lineage>
        <taxon>unclassified sequences</taxon>
        <taxon>metagenomes</taxon>
        <taxon>organismal metagenomes</taxon>
    </lineage>
</organism>
<dbReference type="EMBL" id="MN739761">
    <property type="protein sequence ID" value="QHT25256.1"/>
    <property type="molecule type" value="Genomic_DNA"/>
</dbReference>
<dbReference type="AlphaFoldDB" id="A0A6C0E7W0"/>